<reference evidence="1 2" key="1">
    <citation type="submission" date="2019-05" db="EMBL/GenBank/DDBJ databases">
        <title>The Complete Genome Sequence of the n-alkane-degrading Desulfoglaeba alkanexedens ALDC reveals multiple alkylsuccinate synthase gene clusters.</title>
        <authorList>
            <person name="Callaghan A.V."/>
            <person name="Davidova I.A."/>
            <person name="Duncan K.E."/>
            <person name="Morris B."/>
            <person name="McInerney M.J."/>
        </authorList>
    </citation>
    <scope>NUCLEOTIDE SEQUENCE [LARGE SCALE GENOMIC DNA]</scope>
    <source>
        <strain evidence="1 2">ALDC</strain>
    </source>
</reference>
<dbReference type="OrthoDB" id="155250at2"/>
<dbReference type="GO" id="GO:0016787">
    <property type="term" value="F:hydrolase activity"/>
    <property type="evidence" value="ECO:0007669"/>
    <property type="project" value="UniProtKB-KW"/>
</dbReference>
<organism evidence="1 2">
    <name type="scientific">Desulfoglaeba alkanexedens ALDC</name>
    <dbReference type="NCBI Taxonomy" id="980445"/>
    <lineage>
        <taxon>Bacteria</taxon>
        <taxon>Pseudomonadati</taxon>
        <taxon>Thermodesulfobacteriota</taxon>
        <taxon>Syntrophobacteria</taxon>
        <taxon>Syntrophobacterales</taxon>
        <taxon>Syntrophobacteraceae</taxon>
        <taxon>Desulfoglaeba</taxon>
    </lineage>
</organism>
<dbReference type="AlphaFoldDB" id="A0A4P8L073"/>
<protein>
    <submittedName>
        <fullName evidence="1">Phosphohydrolase</fullName>
    </submittedName>
</protein>
<sequence>MKCPGQDSRFWQPGAIFEAKCPECGQMVEFFKDESKRRCRACGHMFVNPRMDFGCASYCKFAEQCLGYLPPEILAQREALLKDRVAIEMKKAFKKDFRRIARAMKVARYAEKITLQEGGDPAVAISAAYLRDVGAGAADGEERGATPAREILQRLGAREELIDAVCRIVGHRHDAEAEADTNTRIVHDAELLADLEEHGKEAAADAAAIREGIRRRLLTESARALLDDLPMEA</sequence>
<dbReference type="RefSeq" id="WP_137423137.1">
    <property type="nucleotide sequence ID" value="NZ_CP040098.1"/>
</dbReference>
<proteinExistence type="predicted"/>
<gene>
    <name evidence="1" type="ORF">FDQ92_02535</name>
</gene>
<dbReference type="EMBL" id="CP040098">
    <property type="protein sequence ID" value="QCQ21168.1"/>
    <property type="molecule type" value="Genomic_DNA"/>
</dbReference>
<evidence type="ECO:0000313" key="2">
    <source>
        <dbReference type="Proteomes" id="UP000298602"/>
    </source>
</evidence>
<dbReference type="SUPFAM" id="SSF109604">
    <property type="entry name" value="HD-domain/PDEase-like"/>
    <property type="match status" value="1"/>
</dbReference>
<accession>A0A4P8L073</accession>
<evidence type="ECO:0000313" key="1">
    <source>
        <dbReference type="EMBL" id="QCQ21168.1"/>
    </source>
</evidence>
<dbReference type="Proteomes" id="UP000298602">
    <property type="component" value="Chromosome"/>
</dbReference>
<keyword evidence="1" id="KW-0378">Hydrolase</keyword>
<reference evidence="1 2" key="2">
    <citation type="submission" date="2019-05" db="EMBL/GenBank/DDBJ databases">
        <authorList>
            <person name="Suflita J.M."/>
            <person name="Marks C.R."/>
        </authorList>
    </citation>
    <scope>NUCLEOTIDE SEQUENCE [LARGE SCALE GENOMIC DNA]</scope>
    <source>
        <strain evidence="1 2">ALDC</strain>
    </source>
</reference>
<keyword evidence="2" id="KW-1185">Reference proteome</keyword>
<dbReference type="Gene3D" id="1.10.3210.10">
    <property type="entry name" value="Hypothetical protein af1432"/>
    <property type="match status" value="1"/>
</dbReference>
<dbReference type="KEGG" id="dax:FDQ92_02535"/>
<name>A0A4P8L073_9BACT</name>